<dbReference type="EMBL" id="CACRXK020011031">
    <property type="protein sequence ID" value="CAB4020579.1"/>
    <property type="molecule type" value="Genomic_DNA"/>
</dbReference>
<comment type="caution">
    <text evidence="2">The sequence shown here is derived from an EMBL/GenBank/DDBJ whole genome shotgun (WGS) entry which is preliminary data.</text>
</comment>
<protein>
    <submittedName>
        <fullName evidence="2">Dynein heavy chain 3, axonemal-like</fullName>
    </submittedName>
</protein>
<dbReference type="InterPro" id="IPR024317">
    <property type="entry name" value="Dynein_heavy_chain_D4_dom"/>
</dbReference>
<dbReference type="InterPro" id="IPR026983">
    <property type="entry name" value="DHC"/>
</dbReference>
<proteinExistence type="inferred from homology"/>
<gene>
    <name evidence="2" type="ORF">PACLA_8A030023</name>
</gene>
<dbReference type="OrthoDB" id="447173at2759"/>
<dbReference type="InterPro" id="IPR024743">
    <property type="entry name" value="Dynein_HC_stalk"/>
</dbReference>
<feature type="non-terminal residue" evidence="2">
    <location>
        <position position="1"/>
    </location>
</feature>
<feature type="non-terminal residue" evidence="2">
    <location>
        <position position="624"/>
    </location>
</feature>
<dbReference type="AlphaFoldDB" id="A0A6S7IU74"/>
<evidence type="ECO:0000313" key="3">
    <source>
        <dbReference type="Proteomes" id="UP001152795"/>
    </source>
</evidence>
<dbReference type="Pfam" id="PF12777">
    <property type="entry name" value="MT"/>
    <property type="match status" value="1"/>
</dbReference>
<evidence type="ECO:0000313" key="2">
    <source>
        <dbReference type="EMBL" id="CAB4020579.1"/>
    </source>
</evidence>
<dbReference type="GO" id="GO:0030286">
    <property type="term" value="C:dynein complex"/>
    <property type="evidence" value="ECO:0007669"/>
    <property type="project" value="InterPro"/>
</dbReference>
<dbReference type="PANTHER" id="PTHR22878:SF71">
    <property type="entry name" value="DYNEIN, AXONEMAL, HEAVY CHAIN 3"/>
    <property type="match status" value="1"/>
</dbReference>
<dbReference type="SUPFAM" id="SSF52540">
    <property type="entry name" value="P-loop containing nucleoside triphosphate hydrolases"/>
    <property type="match status" value="1"/>
</dbReference>
<name>A0A6S7IU74_PARCT</name>
<evidence type="ECO:0000256" key="1">
    <source>
        <dbReference type="ARBA" id="ARBA00008887"/>
    </source>
</evidence>
<organism evidence="2 3">
    <name type="scientific">Paramuricea clavata</name>
    <name type="common">Red gorgonian</name>
    <name type="synonym">Violescent sea-whip</name>
    <dbReference type="NCBI Taxonomy" id="317549"/>
    <lineage>
        <taxon>Eukaryota</taxon>
        <taxon>Metazoa</taxon>
        <taxon>Cnidaria</taxon>
        <taxon>Anthozoa</taxon>
        <taxon>Octocorallia</taxon>
        <taxon>Malacalcyonacea</taxon>
        <taxon>Plexauridae</taxon>
        <taxon>Paramuricea</taxon>
    </lineage>
</organism>
<dbReference type="FunFam" id="1.20.920.20:FF:000006">
    <property type="entry name" value="Dynein, axonemal, heavy chain 6"/>
    <property type="match status" value="1"/>
</dbReference>
<dbReference type="PANTHER" id="PTHR22878">
    <property type="entry name" value="DYNEIN HEAVY CHAIN 6, AXONEMAL-LIKE-RELATED"/>
    <property type="match status" value="1"/>
</dbReference>
<dbReference type="GO" id="GO:0007018">
    <property type="term" value="P:microtubule-based movement"/>
    <property type="evidence" value="ECO:0007669"/>
    <property type="project" value="InterPro"/>
</dbReference>
<dbReference type="Proteomes" id="UP001152795">
    <property type="component" value="Unassembled WGS sequence"/>
</dbReference>
<reference evidence="2" key="1">
    <citation type="submission" date="2020-04" db="EMBL/GenBank/DDBJ databases">
        <authorList>
            <person name="Alioto T."/>
            <person name="Alioto T."/>
            <person name="Gomez Garrido J."/>
        </authorList>
    </citation>
    <scope>NUCLEOTIDE SEQUENCE</scope>
    <source>
        <strain evidence="2">A484AB</strain>
    </source>
</reference>
<keyword evidence="3" id="KW-1185">Reference proteome</keyword>
<accession>A0A6S7IU74</accession>
<dbReference type="InterPro" id="IPR027417">
    <property type="entry name" value="P-loop_NTPase"/>
</dbReference>
<dbReference type="GO" id="GO:0051959">
    <property type="term" value="F:dynein light intermediate chain binding"/>
    <property type="evidence" value="ECO:0007669"/>
    <property type="project" value="InterPro"/>
</dbReference>
<dbReference type="Gene3D" id="3.40.50.300">
    <property type="entry name" value="P-loop containing nucleotide triphosphate hydrolases"/>
    <property type="match status" value="1"/>
</dbReference>
<dbReference type="GO" id="GO:0045505">
    <property type="term" value="F:dynein intermediate chain binding"/>
    <property type="evidence" value="ECO:0007669"/>
    <property type="project" value="InterPro"/>
</dbReference>
<dbReference type="Gene3D" id="1.20.920.20">
    <property type="match status" value="1"/>
</dbReference>
<sequence>NTLATEFKEKLNHVFEHLTTSGNQVTADDMRSLYFGDYFGKKGLGRNYDEVRDLDTLQETMENYLDDYNVSSKAPMDLVLFRFAIEHISRICRVLRQPNGHALLVGIGGSGRSSVARLAAFMSDYEIFQIEITKNYNTTDWTEDVKKVLRKAGYNGIPTVFFFGDHQIKDELFLEDINMILNRGDVPNIFPNDERLEIIEKAWPEDALEMVANKFLDDVEMSYNVRKEVVFMCKYFHESVRALSEKYYEILRRRCYVTPTSYLELIKTFKSLLGRKRMQLLTLRNRYLVGLEKLEFASAQVTVMQQELTELQPELIQTSKETENLITKIGAETEVVAAKKKIVEADEATANAAASEAQALKDECEEQLSVAMPALHSAIAALNTLKQHDITMVKSMANPPAGVKMVMEAICILKGVKPEKKIDANGKQFEDYWASSKKLLGDLRFLENLKDFDKDNISPPVIKKIREKYVSSPTFDPALIKNISSACEGLCRWVRAIEVYDRVAKLVAPKKKKLEEAESALNVQMSHLDEKRSALAEVQGKLQALNDNYDMKITKKKDLQRNIKLCSEKLTRAEKLLKGLGGEKSRWVQCAEELGDTYNNIVGDVLLSSAIVAYLGPFTVEFRQ</sequence>
<comment type="similarity">
    <text evidence="1">Belongs to the dynein heavy chain family.</text>
</comment>
<dbReference type="Pfam" id="PF12780">
    <property type="entry name" value="AAA_8"/>
    <property type="match status" value="1"/>
</dbReference>